<name>A0A0B8SZ26_9SPHI</name>
<reference evidence="4" key="1">
    <citation type="submission" date="2014-04" db="EMBL/GenBank/DDBJ databases">
        <title>Whole-Genome optical mapping and complete genome sequence of Sphingobacterium deserti sp. nov., a new spaces isolated from desert in the west of China.</title>
        <authorList>
            <person name="Teng C."/>
            <person name="Zhou Z."/>
            <person name="Li X."/>
            <person name="Chen M."/>
            <person name="Lin M."/>
            <person name="Wang L."/>
            <person name="Su S."/>
            <person name="Zhang C."/>
            <person name="Zhang W."/>
        </authorList>
    </citation>
    <scope>NUCLEOTIDE SEQUENCE [LARGE SCALE GENOMIC DNA]</scope>
    <source>
        <strain evidence="4">ACCC05744</strain>
    </source>
</reference>
<evidence type="ECO:0000313" key="4">
    <source>
        <dbReference type="Proteomes" id="UP000031802"/>
    </source>
</evidence>
<dbReference type="Pfam" id="PF13568">
    <property type="entry name" value="OMP_b-brl_2"/>
    <property type="match status" value="1"/>
</dbReference>
<evidence type="ECO:0000313" key="3">
    <source>
        <dbReference type="EMBL" id="KGE12817.1"/>
    </source>
</evidence>
<feature type="signal peptide" evidence="1">
    <location>
        <begin position="1"/>
        <end position="21"/>
    </location>
</feature>
<evidence type="ECO:0000259" key="2">
    <source>
        <dbReference type="Pfam" id="PF13568"/>
    </source>
</evidence>
<dbReference type="OrthoDB" id="1014137at2"/>
<reference evidence="3 4" key="2">
    <citation type="journal article" date="2015" name="PLoS ONE">
        <title>Whole-Genome Optical Mapping and Finished Genome Sequence of Sphingobacterium deserti sp. nov., a New Species Isolated from the Western Desert of China.</title>
        <authorList>
            <person name="Teng C."/>
            <person name="Zhou Z."/>
            <person name="Molnar I."/>
            <person name="Li X."/>
            <person name="Tang R."/>
            <person name="Chen M."/>
            <person name="Wang L."/>
            <person name="Su S."/>
            <person name="Zhang W."/>
            <person name="Lin M."/>
        </authorList>
    </citation>
    <scope>NUCLEOTIDE SEQUENCE [LARGE SCALE GENOMIC DNA]</scope>
    <source>
        <strain evidence="4">ACCC05744</strain>
    </source>
</reference>
<organism evidence="3 4">
    <name type="scientific">Sphingobacterium deserti</name>
    <dbReference type="NCBI Taxonomy" id="1229276"/>
    <lineage>
        <taxon>Bacteria</taxon>
        <taxon>Pseudomonadati</taxon>
        <taxon>Bacteroidota</taxon>
        <taxon>Sphingobacteriia</taxon>
        <taxon>Sphingobacteriales</taxon>
        <taxon>Sphingobacteriaceae</taxon>
        <taxon>Sphingobacterium</taxon>
    </lineage>
</organism>
<dbReference type="STRING" id="1229276.DI53_3411"/>
<proteinExistence type="predicted"/>
<sequence>MMKRVLGIALCLLICRIGANAQQIDPAKRLKHYATVGYNLGATAPFGLPNTIREIKSYSPLFTPSVGYEATYDLSSRWLLGAALRLDYKGMRVTDSVQYFRTQITVGDGGADGGVFEGDFTGTNATKANNAYLTLPIYAGYRAAKWDFKLGMYVAVLLSSQFEGSVSDGYIRKGGSLGEKVLIDYATFDFADKVRSYDLGAHAAIERSITERWKVGLTGQLGFVPLFPSSFRGVGYNLHNMYVTVGAAYRVW</sequence>
<protein>
    <recommendedName>
        <fullName evidence="2">Outer membrane protein beta-barrel domain-containing protein</fullName>
    </recommendedName>
</protein>
<dbReference type="RefSeq" id="WP_052072508.1">
    <property type="nucleotide sequence ID" value="NZ_JJMU01000064.1"/>
</dbReference>
<dbReference type="PATRIC" id="fig|1229276.3.peg.3523"/>
<dbReference type="Proteomes" id="UP000031802">
    <property type="component" value="Unassembled WGS sequence"/>
</dbReference>
<evidence type="ECO:0000256" key="1">
    <source>
        <dbReference type="SAM" id="SignalP"/>
    </source>
</evidence>
<dbReference type="InterPro" id="IPR025665">
    <property type="entry name" value="Beta-barrel_OMP_2"/>
</dbReference>
<dbReference type="AlphaFoldDB" id="A0A0B8SZ26"/>
<dbReference type="EMBL" id="JJMU01000064">
    <property type="protein sequence ID" value="KGE12817.1"/>
    <property type="molecule type" value="Genomic_DNA"/>
</dbReference>
<accession>A0A0B8SZ26</accession>
<keyword evidence="1" id="KW-0732">Signal</keyword>
<keyword evidence="4" id="KW-1185">Reference proteome</keyword>
<gene>
    <name evidence="3" type="ORF">DI53_3411</name>
</gene>
<feature type="domain" description="Outer membrane protein beta-barrel" evidence="2">
    <location>
        <begin position="26"/>
        <end position="227"/>
    </location>
</feature>
<dbReference type="eggNOG" id="ENOG5032HUI">
    <property type="taxonomic scope" value="Bacteria"/>
</dbReference>
<comment type="caution">
    <text evidence="3">The sequence shown here is derived from an EMBL/GenBank/DDBJ whole genome shotgun (WGS) entry which is preliminary data.</text>
</comment>
<feature type="chain" id="PRO_5002142033" description="Outer membrane protein beta-barrel domain-containing protein" evidence="1">
    <location>
        <begin position="22"/>
        <end position="252"/>
    </location>
</feature>